<feature type="signal peptide" evidence="4">
    <location>
        <begin position="1"/>
        <end position="25"/>
    </location>
</feature>
<dbReference type="Gene3D" id="2.60.40.740">
    <property type="match status" value="1"/>
</dbReference>
<evidence type="ECO:0000256" key="2">
    <source>
        <dbReference type="SAM" id="MobiDB-lite"/>
    </source>
</evidence>
<dbReference type="Proteomes" id="UP000004699">
    <property type="component" value="Unassembled WGS sequence"/>
</dbReference>
<feature type="compositionally biased region" description="Pro residues" evidence="2">
    <location>
        <begin position="437"/>
        <end position="457"/>
    </location>
</feature>
<organism evidence="7 8">
    <name type="scientific">Luminiphilus syltensis NOR5-1B</name>
    <dbReference type="NCBI Taxonomy" id="565045"/>
    <lineage>
        <taxon>Bacteria</taxon>
        <taxon>Pseudomonadati</taxon>
        <taxon>Pseudomonadota</taxon>
        <taxon>Gammaproteobacteria</taxon>
        <taxon>Cellvibrionales</taxon>
        <taxon>Halieaceae</taxon>
        <taxon>Luminiphilus</taxon>
    </lineage>
</organism>
<dbReference type="OrthoDB" id="5926149at2"/>
<dbReference type="STRING" id="565045.NOR51B_2529"/>
<feature type="domain" description="Big-1" evidence="6">
    <location>
        <begin position="355"/>
        <end position="423"/>
    </location>
</feature>
<feature type="compositionally biased region" description="Polar residues" evidence="2">
    <location>
        <begin position="302"/>
        <end position="319"/>
    </location>
</feature>
<evidence type="ECO:0000259" key="6">
    <source>
        <dbReference type="Pfam" id="PF02369"/>
    </source>
</evidence>
<keyword evidence="4" id="KW-0732">Signal</keyword>
<evidence type="ECO:0000256" key="1">
    <source>
        <dbReference type="ARBA" id="ARBA00010116"/>
    </source>
</evidence>
<dbReference type="EMBL" id="DS999411">
    <property type="protein sequence ID" value="EED36577.1"/>
    <property type="molecule type" value="Genomic_DNA"/>
</dbReference>
<dbReference type="eggNOG" id="COG4719">
    <property type="taxonomic scope" value="Bacteria"/>
</dbReference>
<dbReference type="NCBIfam" id="TIGR01451">
    <property type="entry name" value="B_ant_repeat"/>
    <property type="match status" value="1"/>
</dbReference>
<keyword evidence="8" id="KW-1185">Reference proteome</keyword>
<dbReference type="InterPro" id="IPR047589">
    <property type="entry name" value="DUF11_rpt"/>
</dbReference>
<proteinExistence type="inferred from homology"/>
<dbReference type="InterPro" id="IPR003344">
    <property type="entry name" value="Big_1_dom"/>
</dbReference>
<name>B8KSI8_9GAMM</name>
<gene>
    <name evidence="7" type="ORF">NOR51B_2529</name>
</gene>
<evidence type="ECO:0000256" key="3">
    <source>
        <dbReference type="SAM" id="Phobius"/>
    </source>
</evidence>
<keyword evidence="3" id="KW-0812">Transmembrane</keyword>
<feature type="domain" description="DUF11" evidence="5">
    <location>
        <begin position="193"/>
        <end position="330"/>
    </location>
</feature>
<reference evidence="8" key="1">
    <citation type="journal article" date="2013" name="BMC Microbiol.">
        <title>Taxonomy and evolution of bacteriochlorophyll a-containing members of the OM60/NOR5 clade of marine gammaproteobacteria: description of Luminiphilus syltensis gen. nov., sp. nov., reclassification of Haliea rubra as Pseudohaliea rubra gen. nov., comb. nov., and emendation of Chromatocurvus halotolerans.</title>
        <authorList>
            <person name="Spring S."/>
            <person name="Riedel T."/>
            <person name="Sproer C."/>
            <person name="Yan S."/>
            <person name="Harder J."/>
            <person name="Fuchs B.M."/>
        </authorList>
    </citation>
    <scope>NUCLEOTIDE SEQUENCE [LARGE SCALE GENOMIC DNA]</scope>
    <source>
        <strain evidence="8">NOR51-B</strain>
    </source>
</reference>
<feature type="region of interest" description="Disordered" evidence="2">
    <location>
        <begin position="433"/>
        <end position="457"/>
    </location>
</feature>
<sequence>MRTSCFGMLRFFAVTLFLVATCSNAATVPESAADNDMNPCFGDDGWVNGTGSYDCVTPAGFINHEFLTPPDGNNYGGGVQFSGVPGIQESISKSYTNLVIGQEYAVEWYVMTDLVQGVGPSAEAWFEVTLCSDTQDTLRLTPGQRRTWFQERLFFTADAETCDLTFTARNTDGDNSSWVFLDGVSIRAAVSSDLGITKTGPSQVAASGGVATFTITASNDGPDATSSTVDITDMLPAGMSVNGGAVGSVLLSGANSGEWTCTSDAGAPQEISCRSAGALANGESSTFSYTATVAPGAGGDELTNTATIEPTFGSGTEDPNASNDSSSTTVSLSAVPISESLSSINVSASSVLVDDDVIITVTVRDSAGDPVPDISVTMAVASASLDTSAVTIATSPTTTDSNGEAAYTVASSIAQSVQFQASFNPDLFVTVNWSEPADPPPPPPGPATPPSPVPAAPPEAIPAMPMFGLGLTLLGLLLLARRNLST</sequence>
<keyword evidence="3" id="KW-1133">Transmembrane helix</keyword>
<dbReference type="InterPro" id="IPR008964">
    <property type="entry name" value="Invasin/intimin_cell_adhesion"/>
</dbReference>
<dbReference type="SUPFAM" id="SSF49373">
    <property type="entry name" value="Invasin/intimin cell-adhesion fragments"/>
    <property type="match status" value="1"/>
</dbReference>
<comment type="similarity">
    <text evidence="1">Belongs to the intimin/invasin family.</text>
</comment>
<feature type="transmembrane region" description="Helical" evidence="3">
    <location>
        <begin position="460"/>
        <end position="480"/>
    </location>
</feature>
<dbReference type="Gene3D" id="2.60.40.10">
    <property type="entry name" value="Immunoglobulins"/>
    <property type="match status" value="1"/>
</dbReference>
<dbReference type="AlphaFoldDB" id="B8KSI8"/>
<dbReference type="HOGENOM" id="CLU_561191_0_0_6"/>
<feature type="region of interest" description="Disordered" evidence="2">
    <location>
        <begin position="295"/>
        <end position="328"/>
    </location>
</feature>
<dbReference type="InterPro" id="IPR001434">
    <property type="entry name" value="OmcB-like_DUF11"/>
</dbReference>
<evidence type="ECO:0000259" key="5">
    <source>
        <dbReference type="Pfam" id="PF01345"/>
    </source>
</evidence>
<accession>B8KSI8</accession>
<evidence type="ECO:0000256" key="4">
    <source>
        <dbReference type="SAM" id="SignalP"/>
    </source>
</evidence>
<protein>
    <submittedName>
        <fullName evidence="7">Conserved domain protein</fullName>
    </submittedName>
</protein>
<dbReference type="Pfam" id="PF02369">
    <property type="entry name" value="Big_1"/>
    <property type="match status" value="1"/>
</dbReference>
<feature type="chain" id="PRO_5002873429" evidence="4">
    <location>
        <begin position="26"/>
        <end position="486"/>
    </location>
</feature>
<evidence type="ECO:0000313" key="8">
    <source>
        <dbReference type="Proteomes" id="UP000004699"/>
    </source>
</evidence>
<evidence type="ECO:0000313" key="7">
    <source>
        <dbReference type="EMBL" id="EED36577.1"/>
    </source>
</evidence>
<keyword evidence="3" id="KW-0472">Membrane</keyword>
<dbReference type="Pfam" id="PF01345">
    <property type="entry name" value="DUF11"/>
    <property type="match status" value="1"/>
</dbReference>
<dbReference type="InterPro" id="IPR013783">
    <property type="entry name" value="Ig-like_fold"/>
</dbReference>